<dbReference type="EMBL" id="BLIV01000001">
    <property type="protein sequence ID" value="GFE48689.1"/>
    <property type="molecule type" value="Genomic_DNA"/>
</dbReference>
<dbReference type="Proteomes" id="UP000436522">
    <property type="component" value="Unassembled WGS sequence"/>
</dbReference>
<feature type="region of interest" description="Disordered" evidence="1">
    <location>
        <begin position="1"/>
        <end position="46"/>
    </location>
</feature>
<comment type="caution">
    <text evidence="2">The sequence shown here is derived from an EMBL/GenBank/DDBJ whole genome shotgun (WGS) entry which is preliminary data.</text>
</comment>
<dbReference type="AlphaFoldDB" id="A0A640VKS9"/>
<organism evidence="2 3">
    <name type="scientific">Roseobacter cerasinus</name>
    <dbReference type="NCBI Taxonomy" id="2602289"/>
    <lineage>
        <taxon>Bacteria</taxon>
        <taxon>Pseudomonadati</taxon>
        <taxon>Pseudomonadota</taxon>
        <taxon>Alphaproteobacteria</taxon>
        <taxon>Rhodobacterales</taxon>
        <taxon>Roseobacteraceae</taxon>
        <taxon>Roseobacter</taxon>
    </lineage>
</organism>
<gene>
    <name evidence="2" type="ORF">So717_04420</name>
</gene>
<sequence>MSKTTTSRKAVREERHPASPAGRAPGRPDPALSALQAKADGSSATKSLNTLQLSAKAVIQRETPVKSDAADWAKEDYINKVGKEGTVDTSPSQSLPALGPNQDPSWKAVDRTGTPQWAEDDYVNKVGKTGSVDASPGPRMPALAPNAEPSWKKVDRTGVPEWAKQDYIREAPKTLIASVADGKIGSIYFPGGRIRTTHGSGPAKEEHGETLQYNIDYDAALAEFDKKTPDLYPNTLAALRQKYADDPEFTDRDLKKAAAKHYYKNAHRYISGKLNVTNPSKMPYWIRLFTGRSKLPSWAGDAIKSPDDAPGMATQTDRTLFEIFRGINGQVEGWHPSRGAAKKWETNKQVISVLNAAIKHIKDIDGAPARNAAFYEFIQRRIPAFAAQIRRPDEI</sequence>
<protein>
    <submittedName>
        <fullName evidence="2">Uncharacterized protein</fullName>
    </submittedName>
</protein>
<reference evidence="2 3" key="1">
    <citation type="submission" date="2019-12" db="EMBL/GenBank/DDBJ databases">
        <title>Roseobacter cerasinus sp. nov., isolated from seawater around aquaculture.</title>
        <authorList>
            <person name="Muramatsu S."/>
            <person name="Takabe Y."/>
            <person name="Mori K."/>
            <person name="Takaichi S."/>
            <person name="Hanada S."/>
        </authorList>
    </citation>
    <scope>NUCLEOTIDE SEQUENCE [LARGE SCALE GENOMIC DNA]</scope>
    <source>
        <strain evidence="2 3">AI77</strain>
    </source>
</reference>
<evidence type="ECO:0000256" key="1">
    <source>
        <dbReference type="SAM" id="MobiDB-lite"/>
    </source>
</evidence>
<name>A0A640VKS9_9RHOB</name>
<proteinExistence type="predicted"/>
<dbReference type="RefSeq" id="WP_159974562.1">
    <property type="nucleotide sequence ID" value="NZ_BLIV01000001.1"/>
</dbReference>
<feature type="compositionally biased region" description="Low complexity" evidence="1">
    <location>
        <begin position="18"/>
        <end position="31"/>
    </location>
</feature>
<accession>A0A640VKS9</accession>
<evidence type="ECO:0000313" key="3">
    <source>
        <dbReference type="Proteomes" id="UP000436522"/>
    </source>
</evidence>
<keyword evidence="3" id="KW-1185">Reference proteome</keyword>
<dbReference type="OrthoDB" id="7639036at2"/>
<feature type="region of interest" description="Disordered" evidence="1">
    <location>
        <begin position="83"/>
        <end position="152"/>
    </location>
</feature>
<evidence type="ECO:0000313" key="2">
    <source>
        <dbReference type="EMBL" id="GFE48689.1"/>
    </source>
</evidence>